<dbReference type="Proteomes" id="UP000247371">
    <property type="component" value="Unassembled WGS sequence"/>
</dbReference>
<dbReference type="PANTHER" id="PTHR44757">
    <property type="entry name" value="DIGUANYLATE CYCLASE DGCP"/>
    <property type="match status" value="1"/>
</dbReference>
<dbReference type="PANTHER" id="PTHR44757:SF2">
    <property type="entry name" value="BIOFILM ARCHITECTURE MAINTENANCE PROTEIN MBAA"/>
    <property type="match status" value="1"/>
</dbReference>
<keyword evidence="1" id="KW-1133">Transmembrane helix</keyword>
<dbReference type="CDD" id="cd01948">
    <property type="entry name" value="EAL"/>
    <property type="match status" value="1"/>
</dbReference>
<dbReference type="Pfam" id="PF00563">
    <property type="entry name" value="EAL"/>
    <property type="match status" value="1"/>
</dbReference>
<dbReference type="NCBIfam" id="TIGR00254">
    <property type="entry name" value="GGDEF"/>
    <property type="match status" value="1"/>
</dbReference>
<dbReference type="PROSITE" id="PS50924">
    <property type="entry name" value="MHYT"/>
    <property type="match status" value="1"/>
</dbReference>
<keyword evidence="1" id="KW-0472">Membrane</keyword>
<feature type="transmembrane region" description="Helical" evidence="1">
    <location>
        <begin position="93"/>
        <end position="113"/>
    </location>
</feature>
<sequence length="679" mass="72883">MACVYSWNNAVLQLFETIADSNMPLLISALIVCIAGSWITVRIMARIAATPGRQNHSWYLQCAAAGATTIWCTHFLALLAYMPGVAGLLNIPLTLFSFAVAAGGVLSATVIATTSKSRMGPAMGGAVLGLAIAGMHYSGMYAVDFGEHMAWSVPTIALSLLLGMVFGTLSLQCLLRSGNRHRELLATVLFVAAIAGLHFVGVSAMRTTMLSADLTSGGNAPVVLGVALAITTLLLVATGGNSFSIDDATRAESYERMRQMALHDALTSLPNRVSFNDHLDQVIEDAKKDATQFALIGIDLNKFKEINDVRGHAAGDAVLVTIANRFTEMLGKGEFVARLGGDEFAAVHLTSNPDELAAFVARIEEAINLPIPIDDYAVTTGGSVGLALFPKDATDKETLVTRADLAMYRAKADPVRTVAYYEPSMDETVREARALAADLRAAMEKGELSLHYQVQTAIATGEIFGYEALLRWNHPERGEVPPAQFIPVAEENGLIIPLGEWVLQTACAQAAHWDPAYKLAVNLSPVQFFHPDLSRLVQETLESTGLAPARLELELTETSIIDDKQRALEIVRRIKELGVSIALDDFGTGYSSIDTLRSFPFDRIKLDGSFMKGIETNSDAAAIVRSVLALGRTMNISVLAEGIETPRQLEVLRGEGCVAGQGFLLGRPARPETLGLQPA</sequence>
<dbReference type="SMART" id="SM00052">
    <property type="entry name" value="EAL"/>
    <property type="match status" value="1"/>
</dbReference>
<dbReference type="Pfam" id="PF00990">
    <property type="entry name" value="GGDEF"/>
    <property type="match status" value="1"/>
</dbReference>
<dbReference type="SUPFAM" id="SSF141868">
    <property type="entry name" value="EAL domain-like"/>
    <property type="match status" value="1"/>
</dbReference>
<reference evidence="5 6" key="1">
    <citation type="submission" date="2017-07" db="EMBL/GenBank/DDBJ databases">
        <title>A draft genome sequence of Komagataeibacter swingsii LMG 22125.</title>
        <authorList>
            <person name="Skraban J."/>
            <person name="Cleenwerck I."/>
            <person name="Vandamme P."/>
            <person name="Trcek J."/>
        </authorList>
    </citation>
    <scope>NUCLEOTIDE SEQUENCE [LARGE SCALE GENOMIC DNA]</scope>
    <source>
        <strain evidence="5 6">LMG 22125</strain>
    </source>
</reference>
<keyword evidence="6" id="KW-1185">Reference proteome</keyword>
<dbReference type="GO" id="GO:0016020">
    <property type="term" value="C:membrane"/>
    <property type="evidence" value="ECO:0007669"/>
    <property type="project" value="UniProtKB-UniRule"/>
</dbReference>
<dbReference type="InterPro" id="IPR000160">
    <property type="entry name" value="GGDEF_dom"/>
</dbReference>
<comment type="caution">
    <text evidence="5">The sequence shown here is derived from an EMBL/GenBank/DDBJ whole genome shotgun (WGS) entry which is preliminary data.</text>
</comment>
<dbReference type="SMART" id="SM00267">
    <property type="entry name" value="GGDEF"/>
    <property type="match status" value="1"/>
</dbReference>
<dbReference type="SUPFAM" id="SSF55073">
    <property type="entry name" value="Nucleotide cyclase"/>
    <property type="match status" value="1"/>
</dbReference>
<protein>
    <submittedName>
        <fullName evidence="5">Bifunctional diguanylate cyclase/phosphodiesterase</fullName>
    </submittedName>
</protein>
<evidence type="ECO:0000259" key="4">
    <source>
        <dbReference type="PROSITE" id="PS50924"/>
    </source>
</evidence>
<evidence type="ECO:0000313" key="6">
    <source>
        <dbReference type="Proteomes" id="UP000247371"/>
    </source>
</evidence>
<dbReference type="Gene3D" id="3.20.20.450">
    <property type="entry name" value="EAL domain"/>
    <property type="match status" value="1"/>
</dbReference>
<feature type="transmembrane region" description="Helical" evidence="1">
    <location>
        <begin position="183"/>
        <end position="202"/>
    </location>
</feature>
<dbReference type="InterPro" id="IPR035919">
    <property type="entry name" value="EAL_sf"/>
</dbReference>
<evidence type="ECO:0000313" key="5">
    <source>
        <dbReference type="EMBL" id="PYD69012.1"/>
    </source>
</evidence>
<gene>
    <name evidence="5" type="ORF">CFR76_12040</name>
</gene>
<feature type="domain" description="GGDEF" evidence="3">
    <location>
        <begin position="291"/>
        <end position="423"/>
    </location>
</feature>
<dbReference type="InterPro" id="IPR001633">
    <property type="entry name" value="EAL_dom"/>
</dbReference>
<dbReference type="Pfam" id="PF03707">
    <property type="entry name" value="MHYT"/>
    <property type="match status" value="1"/>
</dbReference>
<dbReference type="InterPro" id="IPR043128">
    <property type="entry name" value="Rev_trsase/Diguanyl_cyclase"/>
</dbReference>
<dbReference type="InterPro" id="IPR005330">
    <property type="entry name" value="MHYT_dom"/>
</dbReference>
<dbReference type="EMBL" id="NKUB01000016">
    <property type="protein sequence ID" value="PYD69012.1"/>
    <property type="molecule type" value="Genomic_DNA"/>
</dbReference>
<keyword evidence="1" id="KW-0812">Transmembrane</keyword>
<dbReference type="PROSITE" id="PS50887">
    <property type="entry name" value="GGDEF"/>
    <property type="match status" value="1"/>
</dbReference>
<feature type="transmembrane region" description="Helical" evidence="1">
    <location>
        <begin position="125"/>
        <end position="143"/>
    </location>
</feature>
<dbReference type="AlphaFoldDB" id="A0A2V4RN61"/>
<feature type="domain" description="EAL" evidence="2">
    <location>
        <begin position="432"/>
        <end position="679"/>
    </location>
</feature>
<dbReference type="Gene3D" id="3.30.70.270">
    <property type="match status" value="1"/>
</dbReference>
<evidence type="ECO:0000259" key="2">
    <source>
        <dbReference type="PROSITE" id="PS50883"/>
    </source>
</evidence>
<evidence type="ECO:0000256" key="1">
    <source>
        <dbReference type="PROSITE-ProRule" id="PRU00244"/>
    </source>
</evidence>
<feature type="transmembrane region" description="Helical" evidence="1">
    <location>
        <begin position="57"/>
        <end position="81"/>
    </location>
</feature>
<feature type="domain" description="MHYT" evidence="4">
    <location>
        <begin position="21"/>
        <end position="208"/>
    </location>
</feature>
<feature type="transmembrane region" description="Helical" evidence="1">
    <location>
        <begin position="222"/>
        <end position="243"/>
    </location>
</feature>
<evidence type="ECO:0000259" key="3">
    <source>
        <dbReference type="PROSITE" id="PS50887"/>
    </source>
</evidence>
<proteinExistence type="predicted"/>
<dbReference type="InterPro" id="IPR029787">
    <property type="entry name" value="Nucleotide_cyclase"/>
</dbReference>
<dbReference type="PROSITE" id="PS50883">
    <property type="entry name" value="EAL"/>
    <property type="match status" value="1"/>
</dbReference>
<accession>A0A2V4RN61</accession>
<dbReference type="InterPro" id="IPR052155">
    <property type="entry name" value="Biofilm_reg_signaling"/>
</dbReference>
<name>A0A2V4RN61_9PROT</name>
<feature type="transmembrane region" description="Helical" evidence="1">
    <location>
        <begin position="149"/>
        <end position="171"/>
    </location>
</feature>
<organism evidence="5 6">
    <name type="scientific">Komagataeibacter swingsii</name>
    <dbReference type="NCBI Taxonomy" id="215220"/>
    <lineage>
        <taxon>Bacteria</taxon>
        <taxon>Pseudomonadati</taxon>
        <taxon>Pseudomonadota</taxon>
        <taxon>Alphaproteobacteria</taxon>
        <taxon>Acetobacterales</taxon>
        <taxon>Acetobacteraceae</taxon>
        <taxon>Komagataeibacter</taxon>
    </lineage>
</organism>
<feature type="transmembrane region" description="Helical" evidence="1">
    <location>
        <begin position="25"/>
        <end position="45"/>
    </location>
</feature>
<dbReference type="CDD" id="cd01949">
    <property type="entry name" value="GGDEF"/>
    <property type="match status" value="1"/>
</dbReference>